<gene>
    <name evidence="2" type="ORF">HNY73_001429</name>
</gene>
<reference evidence="2" key="1">
    <citation type="journal article" date="2020" name="bioRxiv">
        <title>Chromosome-level reference genome of the European wasp spider Argiope bruennichi: a resource for studies on range expansion and evolutionary adaptation.</title>
        <authorList>
            <person name="Sheffer M.M."/>
            <person name="Hoppe A."/>
            <person name="Krehenwinkel H."/>
            <person name="Uhl G."/>
            <person name="Kuss A.W."/>
            <person name="Jensen L."/>
            <person name="Jensen C."/>
            <person name="Gillespie R.G."/>
            <person name="Hoff K.J."/>
            <person name="Prost S."/>
        </authorList>
    </citation>
    <scope>NUCLEOTIDE SEQUENCE</scope>
</reference>
<dbReference type="AlphaFoldDB" id="A0A8T0G2I2"/>
<proteinExistence type="predicted"/>
<reference evidence="2" key="2">
    <citation type="submission" date="2020-06" db="EMBL/GenBank/DDBJ databases">
        <authorList>
            <person name="Sheffer M."/>
        </authorList>
    </citation>
    <scope>NUCLEOTIDE SEQUENCE</scope>
</reference>
<evidence type="ECO:0000313" key="2">
    <source>
        <dbReference type="EMBL" id="KAF8797126.1"/>
    </source>
</evidence>
<organism evidence="2 3">
    <name type="scientific">Argiope bruennichi</name>
    <name type="common">Wasp spider</name>
    <name type="synonym">Aranea bruennichi</name>
    <dbReference type="NCBI Taxonomy" id="94029"/>
    <lineage>
        <taxon>Eukaryota</taxon>
        <taxon>Metazoa</taxon>
        <taxon>Ecdysozoa</taxon>
        <taxon>Arthropoda</taxon>
        <taxon>Chelicerata</taxon>
        <taxon>Arachnida</taxon>
        <taxon>Araneae</taxon>
        <taxon>Araneomorphae</taxon>
        <taxon>Entelegynae</taxon>
        <taxon>Araneoidea</taxon>
        <taxon>Araneidae</taxon>
        <taxon>Argiope</taxon>
    </lineage>
</organism>
<keyword evidence="3" id="KW-1185">Reference proteome</keyword>
<dbReference type="Proteomes" id="UP000807504">
    <property type="component" value="Unassembled WGS sequence"/>
</dbReference>
<feature type="region of interest" description="Disordered" evidence="1">
    <location>
        <begin position="1"/>
        <end position="40"/>
    </location>
</feature>
<comment type="caution">
    <text evidence="2">The sequence shown here is derived from an EMBL/GenBank/DDBJ whole genome shotgun (WGS) entry which is preliminary data.</text>
</comment>
<feature type="compositionally biased region" description="Basic and acidic residues" evidence="1">
    <location>
        <begin position="15"/>
        <end position="25"/>
    </location>
</feature>
<protein>
    <submittedName>
        <fullName evidence="2">Uncharacterized protein</fullName>
    </submittedName>
</protein>
<name>A0A8T0G2I2_ARGBR</name>
<accession>A0A8T0G2I2</accession>
<evidence type="ECO:0000313" key="3">
    <source>
        <dbReference type="Proteomes" id="UP000807504"/>
    </source>
</evidence>
<sequence length="113" mass="12360">MPNPILGKSTNSHQTIRDSRVRGEHQSSCPLPEGLTDPPLLPSVLASVDIGHNFRTNPSSNRVQSHVQKRGCPPGLGAELQEQLIKKKGSRDDIRHGPSLECIVWPLSQCPVQ</sequence>
<dbReference type="EMBL" id="JABXBU010000001">
    <property type="protein sequence ID" value="KAF8797126.1"/>
    <property type="molecule type" value="Genomic_DNA"/>
</dbReference>
<evidence type="ECO:0000256" key="1">
    <source>
        <dbReference type="SAM" id="MobiDB-lite"/>
    </source>
</evidence>